<sequence length="254" mass="28521">MWLVPLVYHLSFEANLPSATNNIWDVFPFNNANFCSRFGLAKGKGLSTPLEGAIGNQFSEEIKLKWPAKAAGTKHFLQWLDKEMRQWFTVQQSKTGGQTKAKGKKGKGKARQQSSNSKTDSKDKLDKIGAPINKLQAGWKHNAPKTNFKDWDWLIAHAFGALGSLFEQLQALMKEFSCNAKTVHKVQRFEKAYFYFSYLQLTISNTLVNRSRDAEGTTSPSGRPTWQPRLGSINIGTTLGRAFVLRSLGQMLCN</sequence>
<evidence type="ECO:0000313" key="3">
    <source>
        <dbReference type="Proteomes" id="UP000650533"/>
    </source>
</evidence>
<dbReference type="EMBL" id="CP059659">
    <property type="protein sequence ID" value="QRW16633.1"/>
    <property type="molecule type" value="Genomic_DNA"/>
</dbReference>
<feature type="compositionally biased region" description="Basic residues" evidence="1">
    <location>
        <begin position="101"/>
        <end position="110"/>
    </location>
</feature>
<dbReference type="KEGG" id="rsx:RhiXN_04634"/>
<reference evidence="2" key="1">
    <citation type="submission" date="2020-05" db="EMBL/GenBank/DDBJ databases">
        <title>Evolutionary and genomic comparisons of hybrid uninucleate and nonhybrid Rhizoctonia fungi.</title>
        <authorList>
            <person name="Li C."/>
            <person name="Chen X."/>
        </authorList>
    </citation>
    <scope>NUCLEOTIDE SEQUENCE</scope>
    <source>
        <strain evidence="2">AG-1 IA</strain>
    </source>
</reference>
<feature type="region of interest" description="Disordered" evidence="1">
    <location>
        <begin position="91"/>
        <end position="126"/>
    </location>
</feature>
<dbReference type="RefSeq" id="XP_043176870.1">
    <property type="nucleotide sequence ID" value="XM_043324451.1"/>
</dbReference>
<dbReference type="GeneID" id="67026914"/>
<accession>A0A8H8SU15</accession>
<evidence type="ECO:0000256" key="1">
    <source>
        <dbReference type="SAM" id="MobiDB-lite"/>
    </source>
</evidence>
<dbReference type="Proteomes" id="UP000650533">
    <property type="component" value="Chromosome 2"/>
</dbReference>
<dbReference type="AlphaFoldDB" id="A0A8H8SU15"/>
<protein>
    <submittedName>
        <fullName evidence="2">Uncharacterized protein</fullName>
    </submittedName>
</protein>
<organism evidence="2 3">
    <name type="scientific">Rhizoctonia solani</name>
    <dbReference type="NCBI Taxonomy" id="456999"/>
    <lineage>
        <taxon>Eukaryota</taxon>
        <taxon>Fungi</taxon>
        <taxon>Dikarya</taxon>
        <taxon>Basidiomycota</taxon>
        <taxon>Agaricomycotina</taxon>
        <taxon>Agaricomycetes</taxon>
        <taxon>Cantharellales</taxon>
        <taxon>Ceratobasidiaceae</taxon>
        <taxon>Rhizoctonia</taxon>
    </lineage>
</organism>
<name>A0A8H8SU15_9AGAM</name>
<evidence type="ECO:0000313" key="2">
    <source>
        <dbReference type="EMBL" id="QRW16633.1"/>
    </source>
</evidence>
<feature type="compositionally biased region" description="Low complexity" evidence="1">
    <location>
        <begin position="91"/>
        <end position="100"/>
    </location>
</feature>
<gene>
    <name evidence="2" type="ORF">RhiXN_04634</name>
</gene>
<proteinExistence type="predicted"/>